<protein>
    <submittedName>
        <fullName evidence="3">YxeA family protein</fullName>
    </submittedName>
</protein>
<dbReference type="Proteomes" id="UP000529446">
    <property type="component" value="Unassembled WGS sequence"/>
</dbReference>
<keyword evidence="1" id="KW-0732">Signal</keyword>
<dbReference type="Proteomes" id="UP000586951">
    <property type="component" value="Unassembled WGS sequence"/>
</dbReference>
<dbReference type="AlphaFoldDB" id="A0A099W318"/>
<evidence type="ECO:0000313" key="12">
    <source>
        <dbReference type="Proteomes" id="UP000519573"/>
    </source>
</evidence>
<sequence>MKNKKGLLLTLAGLLVAICVICEYALPSDAAAKAYFVNVNTNGEKVQKNQFSGYKYTLKCYKKDGSSETRTFYSANKLAKNKKFKIHVANNQLVSNYKQVKELPSTIQYYAEK</sequence>
<dbReference type="GeneID" id="58717722"/>
<dbReference type="EMBL" id="JAARZA010000001">
    <property type="protein sequence ID" value="MBC2239499.1"/>
    <property type="molecule type" value="Genomic_DNA"/>
</dbReference>
<comment type="caution">
    <text evidence="2">The sequence shown here is derived from an EMBL/GenBank/DDBJ whole genome shotgun (WGS) entry which is preliminary data.</text>
</comment>
<evidence type="ECO:0000313" key="11">
    <source>
        <dbReference type="Proteomes" id="UP000029844"/>
    </source>
</evidence>
<feature type="chain" id="PRO_5044364849" evidence="1">
    <location>
        <begin position="26"/>
        <end position="113"/>
    </location>
</feature>
<dbReference type="EMBL" id="JAARYY010000008">
    <property type="protein sequence ID" value="MBC2245095.1"/>
    <property type="molecule type" value="Genomic_DNA"/>
</dbReference>
<dbReference type="Proteomes" id="UP000539064">
    <property type="component" value="Unassembled WGS sequence"/>
</dbReference>
<dbReference type="EMBL" id="JAARVD010000001">
    <property type="protein sequence ID" value="MBC1795698.1"/>
    <property type="molecule type" value="Genomic_DNA"/>
</dbReference>
<evidence type="ECO:0000313" key="10">
    <source>
        <dbReference type="EMBL" id="MBC2245095.1"/>
    </source>
</evidence>
<dbReference type="Gene3D" id="2.40.50.480">
    <property type="match status" value="1"/>
</dbReference>
<dbReference type="Proteomes" id="UP000519573">
    <property type="component" value="Unassembled WGS sequence"/>
</dbReference>
<accession>A0A099W318</accession>
<evidence type="ECO:0000313" key="17">
    <source>
        <dbReference type="Proteomes" id="UP000550367"/>
    </source>
</evidence>
<evidence type="ECO:0000313" key="16">
    <source>
        <dbReference type="Proteomes" id="UP000548082"/>
    </source>
</evidence>
<evidence type="ECO:0000313" key="13">
    <source>
        <dbReference type="Proteomes" id="UP000529446"/>
    </source>
</evidence>
<proteinExistence type="predicted"/>
<reference evidence="2 11" key="1">
    <citation type="submission" date="2014-05" db="EMBL/GenBank/DDBJ databases">
        <title>Novel Listeriaceae from food processing environments.</title>
        <authorList>
            <person name="den Bakker H.C."/>
        </authorList>
    </citation>
    <scope>NUCLEOTIDE SEQUENCE [LARGE SCALE GENOMIC DNA]</scope>
    <source>
        <strain evidence="2 11">FSL A5-0281</strain>
    </source>
</reference>
<evidence type="ECO:0000256" key="1">
    <source>
        <dbReference type="SAM" id="SignalP"/>
    </source>
</evidence>
<dbReference type="EMBL" id="JAARVG010000003">
    <property type="protein sequence ID" value="MBC1792624.1"/>
    <property type="molecule type" value="Genomic_DNA"/>
</dbReference>
<feature type="signal peptide" evidence="1">
    <location>
        <begin position="1"/>
        <end position="25"/>
    </location>
</feature>
<dbReference type="Proteomes" id="UP000553016">
    <property type="component" value="Unassembled WGS sequence"/>
</dbReference>
<dbReference type="STRING" id="1552123.EP57_10105"/>
<evidence type="ECO:0000313" key="19">
    <source>
        <dbReference type="Proteomes" id="UP000586951"/>
    </source>
</evidence>
<evidence type="ECO:0000313" key="18">
    <source>
        <dbReference type="Proteomes" id="UP000553016"/>
    </source>
</evidence>
<dbReference type="Proteomes" id="UP000548082">
    <property type="component" value="Unassembled WGS sequence"/>
</dbReference>
<name>A0A099W318_9LIST</name>
<dbReference type="Proteomes" id="UP000541955">
    <property type="component" value="Unassembled WGS sequence"/>
</dbReference>
<dbReference type="RefSeq" id="WP_036086306.1">
    <property type="nucleotide sequence ID" value="NZ_CBCSHQ010000002.1"/>
</dbReference>
<dbReference type="Proteomes" id="UP000029844">
    <property type="component" value="Unassembled WGS sequence"/>
</dbReference>
<evidence type="ECO:0000313" key="7">
    <source>
        <dbReference type="EMBL" id="MBC2117568.1"/>
    </source>
</evidence>
<dbReference type="InterPro" id="IPR036166">
    <property type="entry name" value="YxeA-like_sf"/>
</dbReference>
<evidence type="ECO:0000313" key="3">
    <source>
        <dbReference type="EMBL" id="MBC1561076.1"/>
    </source>
</evidence>
<dbReference type="EMBL" id="JAARRW010000001">
    <property type="protein sequence ID" value="MBC1561076.1"/>
    <property type="molecule type" value="Genomic_DNA"/>
</dbReference>
<evidence type="ECO:0000313" key="2">
    <source>
        <dbReference type="EMBL" id="KGL40249.1"/>
    </source>
</evidence>
<organism evidence="2 11">
    <name type="scientific">Listeria booriae</name>
    <dbReference type="NCBI Taxonomy" id="1552123"/>
    <lineage>
        <taxon>Bacteria</taxon>
        <taxon>Bacillati</taxon>
        <taxon>Bacillota</taxon>
        <taxon>Bacilli</taxon>
        <taxon>Bacillales</taxon>
        <taxon>Listeriaceae</taxon>
        <taxon>Listeria</taxon>
    </lineage>
</organism>
<evidence type="ECO:0000313" key="14">
    <source>
        <dbReference type="Proteomes" id="UP000539064"/>
    </source>
</evidence>
<reference evidence="12 13" key="2">
    <citation type="submission" date="2020-03" db="EMBL/GenBank/DDBJ databases">
        <title>Soil Listeria distribution.</title>
        <authorList>
            <person name="Liao J."/>
            <person name="Wiedmann M."/>
        </authorList>
    </citation>
    <scope>NUCLEOTIDE SEQUENCE [LARGE SCALE GENOMIC DNA]</scope>
    <source>
        <strain evidence="9 18">FSL L7-0149</strain>
        <strain evidence="10 17">FSL L7-0153</strain>
        <strain evidence="8 12">FSL L7-0245</strain>
        <strain evidence="7 13">FSL L7-0360</strain>
        <strain evidence="5 14">FSL L7-0978</strain>
        <strain evidence="6 16">FSL L7-0990</strain>
        <strain evidence="3 15">FSL L7-1387</strain>
        <strain evidence="4 19">FSL L7-1427</strain>
    </source>
</reference>
<dbReference type="EMBL" id="JAARRU010000001">
    <property type="protein sequence ID" value="MBC1564840.1"/>
    <property type="molecule type" value="Genomic_DNA"/>
</dbReference>
<evidence type="ECO:0000313" key="6">
    <source>
        <dbReference type="EMBL" id="MBC1795698.1"/>
    </source>
</evidence>
<dbReference type="eggNOG" id="COG5294">
    <property type="taxonomic scope" value="Bacteria"/>
</dbReference>
<evidence type="ECO:0000313" key="4">
    <source>
        <dbReference type="EMBL" id="MBC1564840.1"/>
    </source>
</evidence>
<dbReference type="Proteomes" id="UP000550367">
    <property type="component" value="Unassembled WGS sequence"/>
</dbReference>
<dbReference type="OrthoDB" id="2361942at2"/>
<evidence type="ECO:0000313" key="9">
    <source>
        <dbReference type="EMBL" id="MBC2239499.1"/>
    </source>
</evidence>
<dbReference type="InterPro" id="IPR006542">
    <property type="entry name" value="DUF1093"/>
</dbReference>
<evidence type="ECO:0000313" key="15">
    <source>
        <dbReference type="Proteomes" id="UP000541955"/>
    </source>
</evidence>
<dbReference type="EMBL" id="JAARYH010000001">
    <property type="protein sequence ID" value="MBC2164999.1"/>
    <property type="molecule type" value="Genomic_DNA"/>
</dbReference>
<dbReference type="EMBL" id="JNFA01000024">
    <property type="protein sequence ID" value="KGL40249.1"/>
    <property type="molecule type" value="Genomic_DNA"/>
</dbReference>
<gene>
    <name evidence="2" type="ORF">EP57_10105</name>
    <name evidence="3" type="ORF">HB902_03250</name>
    <name evidence="4" type="ORF">HB907_05430</name>
    <name evidence="5" type="ORF">HCA52_04255</name>
    <name evidence="6" type="ORF">HCA55_03120</name>
    <name evidence="7" type="ORF">HCB06_13135</name>
    <name evidence="10" type="ORF">HCB25_13515</name>
    <name evidence="8" type="ORF">HCB26_00255</name>
    <name evidence="9" type="ORF">HCB35_03325</name>
</gene>
<evidence type="ECO:0000313" key="8">
    <source>
        <dbReference type="EMBL" id="MBC2164999.1"/>
    </source>
</evidence>
<dbReference type="Pfam" id="PF06486">
    <property type="entry name" value="DUF1093"/>
    <property type="match status" value="1"/>
</dbReference>
<dbReference type="EMBL" id="JAARXI010000007">
    <property type="protein sequence ID" value="MBC2117568.1"/>
    <property type="molecule type" value="Genomic_DNA"/>
</dbReference>
<keyword evidence="11" id="KW-1185">Reference proteome</keyword>
<evidence type="ECO:0000313" key="5">
    <source>
        <dbReference type="EMBL" id="MBC1792624.1"/>
    </source>
</evidence>
<dbReference type="NCBIfam" id="TIGR01655">
    <property type="entry name" value="yxeA_fam"/>
    <property type="match status" value="1"/>
</dbReference>
<dbReference type="SUPFAM" id="SSF159121">
    <property type="entry name" value="BC4932-like"/>
    <property type="match status" value="1"/>
</dbReference>